<evidence type="ECO:0000256" key="1">
    <source>
        <dbReference type="ARBA" id="ARBA00001966"/>
    </source>
</evidence>
<keyword evidence="4" id="KW-0479">Metal-binding</keyword>
<dbReference type="Proteomes" id="UP000287361">
    <property type="component" value="Unassembled WGS sequence"/>
</dbReference>
<dbReference type="GO" id="GO:0016829">
    <property type="term" value="F:lyase activity"/>
    <property type="evidence" value="ECO:0007669"/>
    <property type="project" value="UniProtKB-KW"/>
</dbReference>
<evidence type="ECO:0000256" key="7">
    <source>
        <dbReference type="ARBA" id="ARBA00023014"/>
    </source>
</evidence>
<evidence type="ECO:0000256" key="3">
    <source>
        <dbReference type="ARBA" id="ARBA00022691"/>
    </source>
</evidence>
<dbReference type="PANTHER" id="PTHR30557">
    <property type="entry name" value="THIAMINE BIOSYNTHESIS PROTEIN THIC"/>
    <property type="match status" value="1"/>
</dbReference>
<keyword evidence="8" id="KW-0456">Lyase</keyword>
<evidence type="ECO:0000256" key="5">
    <source>
        <dbReference type="ARBA" id="ARBA00022833"/>
    </source>
</evidence>
<comment type="caution">
    <text evidence="9">The sequence shown here is derived from an EMBL/GenBank/DDBJ whole genome shotgun (WGS) entry which is preliminary data.</text>
</comment>
<evidence type="ECO:0000313" key="9">
    <source>
        <dbReference type="EMBL" id="GCB29807.1"/>
    </source>
</evidence>
<keyword evidence="3" id="KW-0949">S-adenosyl-L-methionine</keyword>
<evidence type="ECO:0008006" key="11">
    <source>
        <dbReference type="Google" id="ProtNLM"/>
    </source>
</evidence>
<evidence type="ECO:0000256" key="2">
    <source>
        <dbReference type="ARBA" id="ARBA00022485"/>
    </source>
</evidence>
<dbReference type="GO" id="GO:0046872">
    <property type="term" value="F:metal ion binding"/>
    <property type="evidence" value="ECO:0007669"/>
    <property type="project" value="UniProtKB-KW"/>
</dbReference>
<dbReference type="InterPro" id="IPR038521">
    <property type="entry name" value="ThiC/Bza_core_dom"/>
</dbReference>
<dbReference type="PANTHER" id="PTHR30557:SF1">
    <property type="entry name" value="PHOSPHOMETHYLPYRIMIDINE SYNTHASE, CHLOROPLASTIC"/>
    <property type="match status" value="1"/>
</dbReference>
<dbReference type="GO" id="GO:0051539">
    <property type="term" value="F:4 iron, 4 sulfur cluster binding"/>
    <property type="evidence" value="ECO:0007669"/>
    <property type="project" value="UniProtKB-KW"/>
</dbReference>
<keyword evidence="7" id="KW-0411">Iron-sulfur</keyword>
<dbReference type="GO" id="GO:0009228">
    <property type="term" value="P:thiamine biosynthetic process"/>
    <property type="evidence" value="ECO:0007669"/>
    <property type="project" value="InterPro"/>
</dbReference>
<accession>A0A401LE02</accession>
<evidence type="ECO:0000256" key="6">
    <source>
        <dbReference type="ARBA" id="ARBA00023004"/>
    </source>
</evidence>
<dbReference type="GO" id="GO:0005829">
    <property type="term" value="C:cytosol"/>
    <property type="evidence" value="ECO:0007669"/>
    <property type="project" value="TreeGrafter"/>
</dbReference>
<dbReference type="AlphaFoldDB" id="A0A401LE02"/>
<keyword evidence="6" id="KW-0408">Iron</keyword>
<evidence type="ECO:0000256" key="8">
    <source>
        <dbReference type="ARBA" id="ARBA00023239"/>
    </source>
</evidence>
<dbReference type="Pfam" id="PF01964">
    <property type="entry name" value="ThiC_Rad_SAM"/>
    <property type="match status" value="1"/>
</dbReference>
<keyword evidence="2" id="KW-0004">4Fe-4S</keyword>
<sequence>MKIVAEKERMDAEEIRSLVAKGQVIIPCNKNHKALHPSGVGARLTTKINVNLGVSRDWKDVDMEYEKVRSAVEMGAEAIMDLSSYGDTRSFRRKLTADCPAMIGTVPIYDAVVYYHKPLAQITAEEWLDIVRMHAEDGVDFMTIHCGMNRATAARFKQNKRLMNIVSRGGSIMFAWMEMTGNENPFYEHYDEILDICREYDITMSLGDACRPGCLADATDTAQIEELITLGELTKRAWAKDVQVMIEGPATCP</sequence>
<evidence type="ECO:0000313" key="10">
    <source>
        <dbReference type="Proteomes" id="UP000287361"/>
    </source>
</evidence>
<gene>
    <name evidence="9" type="ORF">KGMB03357_14680</name>
</gene>
<dbReference type="InterPro" id="IPR002817">
    <property type="entry name" value="ThiC/BzaA/B"/>
</dbReference>
<dbReference type="EMBL" id="BHVZ01000003">
    <property type="protein sequence ID" value="GCB29807.1"/>
    <property type="molecule type" value="Genomic_DNA"/>
</dbReference>
<reference evidence="9 10" key="1">
    <citation type="submission" date="2018-10" db="EMBL/GenBank/DDBJ databases">
        <title>Draft Genome Sequence of Anaerotignum sp. KCTC 15736.</title>
        <authorList>
            <person name="Choi S.H."/>
            <person name="Kim J.S."/>
            <person name="Kang S.W."/>
            <person name="Lee J.S."/>
            <person name="Park S.H."/>
        </authorList>
    </citation>
    <scope>NUCLEOTIDE SEQUENCE [LARGE SCALE GENOMIC DNA]</scope>
    <source>
        <strain evidence="9 10">KCTC 15736</strain>
    </source>
</reference>
<keyword evidence="10" id="KW-1185">Reference proteome</keyword>
<organism evidence="9 10">
    <name type="scientific">Anaerotignum faecicola</name>
    <dbReference type="NCBI Taxonomy" id="2358141"/>
    <lineage>
        <taxon>Bacteria</taxon>
        <taxon>Bacillati</taxon>
        <taxon>Bacillota</taxon>
        <taxon>Clostridia</taxon>
        <taxon>Lachnospirales</taxon>
        <taxon>Anaerotignaceae</taxon>
        <taxon>Anaerotignum</taxon>
    </lineage>
</organism>
<comment type="cofactor">
    <cofactor evidence="1">
        <name>[4Fe-4S] cluster</name>
        <dbReference type="ChEBI" id="CHEBI:49883"/>
    </cofactor>
</comment>
<keyword evidence="5" id="KW-0862">Zinc</keyword>
<protein>
    <recommendedName>
        <fullName evidence="11">Thiamine biosynthesis protein ThiC</fullName>
    </recommendedName>
</protein>
<dbReference type="Gene3D" id="3.20.20.540">
    <property type="entry name" value="Radical SAM ThiC family, central domain"/>
    <property type="match status" value="1"/>
</dbReference>
<evidence type="ECO:0000256" key="4">
    <source>
        <dbReference type="ARBA" id="ARBA00022723"/>
    </source>
</evidence>
<name>A0A401LE02_9FIRM</name>
<proteinExistence type="predicted"/>